<evidence type="ECO:0000259" key="4">
    <source>
        <dbReference type="PROSITE" id="PS50887"/>
    </source>
</evidence>
<dbReference type="InterPro" id="IPR029787">
    <property type="entry name" value="Nucleotide_cyclase"/>
</dbReference>
<keyword evidence="3" id="KW-1133">Transmembrane helix</keyword>
<dbReference type="NCBIfam" id="TIGR00254">
    <property type="entry name" value="GGDEF"/>
    <property type="match status" value="1"/>
</dbReference>
<dbReference type="SUPFAM" id="SSF53850">
    <property type="entry name" value="Periplasmic binding protein-like II"/>
    <property type="match status" value="2"/>
</dbReference>
<gene>
    <name evidence="5" type="ORF">DZ860_09175</name>
</gene>
<evidence type="ECO:0000313" key="6">
    <source>
        <dbReference type="Proteomes" id="UP000273252"/>
    </source>
</evidence>
<comment type="similarity">
    <text evidence="1">Belongs to the bacterial solute-binding protein 3 family.</text>
</comment>
<dbReference type="Pfam" id="PF00990">
    <property type="entry name" value="GGDEF"/>
    <property type="match status" value="1"/>
</dbReference>
<dbReference type="Pfam" id="PF00497">
    <property type="entry name" value="SBP_bac_3"/>
    <property type="match status" value="2"/>
</dbReference>
<dbReference type="InterPro" id="IPR001638">
    <property type="entry name" value="Solute-binding_3/MltF_N"/>
</dbReference>
<keyword evidence="3" id="KW-0812">Transmembrane</keyword>
<evidence type="ECO:0000256" key="2">
    <source>
        <dbReference type="ARBA" id="ARBA00022729"/>
    </source>
</evidence>
<dbReference type="InterPro" id="IPR043128">
    <property type="entry name" value="Rev_trsase/Diguanyl_cyclase"/>
</dbReference>
<dbReference type="InterPro" id="IPR000160">
    <property type="entry name" value="GGDEF_dom"/>
</dbReference>
<dbReference type="EMBL" id="QVMU01000006">
    <property type="protein sequence ID" value="RJX72054.1"/>
    <property type="molecule type" value="Genomic_DNA"/>
</dbReference>
<sequence>MEADDVVTRVLFDAAAEHLQFNVDYVYHPSFDSILTSVKNMESDFAANVTYTDERAAYFDFSSPTNIEYTYLYSRTNATLESISRVGIPKGTIYGELIRVNYPEIVQVEYLGHEHAKSLLENGEVDGVVDAINQLKPMLLAGFDAQLLNHQVSIKPVSIVAPKGKHRLILKQIEKYVHSAEVQKLLRESINQYQFDIRQQALRQQSMQIGANLYAPLRVKIENVSQYAMYNADGTVAGIAADVLFQACDILLLKCVLVSDADETWEHMYSSFFKGEIDIIAPLTISEHRKAIAYFSDPYYFPAGIMVKREGYKNNVYSNVSELIVERIGVVEDDFYEELLGSLLPQKTLHSYDNIQQQIDALLNNEIDYVAINRPSYNKLLRDANQLLPLEQDTLIGTFYTSEIAIGFTKNELGKQLAPLFSRALKMLDTEKIINTYDFQPNWKATLQTEQRSAKLIQGAFAFVLLFLIVISLYLNKQSNTDNLTKLSNRRALHRRFRSGVSPNLTFVYLDVNDFKPINDTYGHDVGDQVLKKIAKQSARYWKGQTYRIGGDEFILVGQVDNVDLSYTLLNLNKFEYVSEERDVRLGVSLAIGVSRPRDSIMTLEEVLHEADQSMYSNKRSRDKSYGEERHEALQNVVPISRI</sequence>
<dbReference type="Proteomes" id="UP000273252">
    <property type="component" value="Unassembled WGS sequence"/>
</dbReference>
<keyword evidence="3" id="KW-0472">Membrane</keyword>
<evidence type="ECO:0000256" key="3">
    <source>
        <dbReference type="SAM" id="Phobius"/>
    </source>
</evidence>
<dbReference type="SMART" id="SM00267">
    <property type="entry name" value="GGDEF"/>
    <property type="match status" value="1"/>
</dbReference>
<proteinExistence type="inferred from homology"/>
<dbReference type="SUPFAM" id="SSF55073">
    <property type="entry name" value="Nucleotide cyclase"/>
    <property type="match status" value="1"/>
</dbReference>
<dbReference type="Gene3D" id="3.40.190.10">
    <property type="entry name" value="Periplasmic binding protein-like II"/>
    <property type="match status" value="4"/>
</dbReference>
<accession>A0A3A6QT67</accession>
<feature type="domain" description="GGDEF" evidence="4">
    <location>
        <begin position="503"/>
        <end position="636"/>
    </location>
</feature>
<protein>
    <submittedName>
        <fullName evidence="5">GGDEF domain-containing protein</fullName>
    </submittedName>
</protein>
<keyword evidence="6" id="KW-1185">Reference proteome</keyword>
<name>A0A3A6QT67_9VIBR</name>
<evidence type="ECO:0000313" key="5">
    <source>
        <dbReference type="EMBL" id="RJX72054.1"/>
    </source>
</evidence>
<feature type="transmembrane region" description="Helical" evidence="3">
    <location>
        <begin position="456"/>
        <end position="476"/>
    </location>
</feature>
<keyword evidence="2" id="KW-0732">Signal</keyword>
<organism evidence="5 6">
    <name type="scientific">Vibrio sinensis</name>
    <dbReference type="NCBI Taxonomy" id="2302434"/>
    <lineage>
        <taxon>Bacteria</taxon>
        <taxon>Pseudomonadati</taxon>
        <taxon>Pseudomonadota</taxon>
        <taxon>Gammaproteobacteria</taxon>
        <taxon>Vibrionales</taxon>
        <taxon>Vibrionaceae</taxon>
        <taxon>Vibrio</taxon>
    </lineage>
</organism>
<dbReference type="AlphaFoldDB" id="A0A3A6QT67"/>
<dbReference type="PANTHER" id="PTHR35936">
    <property type="entry name" value="MEMBRANE-BOUND LYTIC MUREIN TRANSGLYCOSYLASE F"/>
    <property type="match status" value="1"/>
</dbReference>
<dbReference type="Gene3D" id="3.30.70.270">
    <property type="match status" value="1"/>
</dbReference>
<dbReference type="CDD" id="cd01949">
    <property type="entry name" value="GGDEF"/>
    <property type="match status" value="1"/>
</dbReference>
<comment type="caution">
    <text evidence="5">The sequence shown here is derived from an EMBL/GenBank/DDBJ whole genome shotgun (WGS) entry which is preliminary data.</text>
</comment>
<dbReference type="PROSITE" id="PS50887">
    <property type="entry name" value="GGDEF"/>
    <property type="match status" value="1"/>
</dbReference>
<dbReference type="PANTHER" id="PTHR35936:SF37">
    <property type="entry name" value="AMINO ACID ABC TRANSPORTER SUBSTRATE-BINDING PROTEIN"/>
    <property type="match status" value="1"/>
</dbReference>
<dbReference type="SMART" id="SM00062">
    <property type="entry name" value="PBPb"/>
    <property type="match status" value="2"/>
</dbReference>
<evidence type="ECO:0000256" key="1">
    <source>
        <dbReference type="ARBA" id="ARBA00010333"/>
    </source>
</evidence>
<reference evidence="5 6" key="1">
    <citation type="submission" date="2018-08" db="EMBL/GenBank/DDBJ databases">
        <title>Vibrio isolated from the Eastern China Marginal Seas.</title>
        <authorList>
            <person name="Li Y."/>
        </authorList>
    </citation>
    <scope>NUCLEOTIDE SEQUENCE [LARGE SCALE GENOMIC DNA]</scope>
    <source>
        <strain evidence="5 6">BEI233</strain>
    </source>
</reference>
<dbReference type="OrthoDB" id="9180959at2"/>